<evidence type="ECO:0000256" key="9">
    <source>
        <dbReference type="SAM" id="Phobius"/>
    </source>
</evidence>
<evidence type="ECO:0000256" key="8">
    <source>
        <dbReference type="SAM" id="MobiDB-lite"/>
    </source>
</evidence>
<dbReference type="Pfam" id="PF07690">
    <property type="entry name" value="MFS_1"/>
    <property type="match status" value="1"/>
</dbReference>
<comment type="similarity">
    <text evidence="2">Belongs to the major facilitator superfamily. EmrB family.</text>
</comment>
<organism evidence="11 12">
    <name type="scientific">Nitrospira tepida</name>
    <dbReference type="NCBI Taxonomy" id="2973512"/>
    <lineage>
        <taxon>Bacteria</taxon>
        <taxon>Pseudomonadati</taxon>
        <taxon>Nitrospirota</taxon>
        <taxon>Nitrospiria</taxon>
        <taxon>Nitrospirales</taxon>
        <taxon>Nitrospiraceae</taxon>
        <taxon>Nitrospira</taxon>
    </lineage>
</organism>
<feature type="domain" description="Major facilitator superfamily (MFS) profile" evidence="10">
    <location>
        <begin position="28"/>
        <end position="520"/>
    </location>
</feature>
<dbReference type="Proteomes" id="UP001179121">
    <property type="component" value="Chromosome"/>
</dbReference>
<proteinExistence type="inferred from homology"/>
<keyword evidence="6 9" id="KW-1133">Transmembrane helix</keyword>
<dbReference type="PANTHER" id="PTHR42718">
    <property type="entry name" value="MAJOR FACILITATOR SUPERFAMILY MULTIDRUG TRANSPORTER MFSC"/>
    <property type="match status" value="1"/>
</dbReference>
<evidence type="ECO:0000256" key="6">
    <source>
        <dbReference type="ARBA" id="ARBA00022989"/>
    </source>
</evidence>
<evidence type="ECO:0000256" key="3">
    <source>
        <dbReference type="ARBA" id="ARBA00022448"/>
    </source>
</evidence>
<dbReference type="InterPro" id="IPR036259">
    <property type="entry name" value="MFS_trans_sf"/>
</dbReference>
<evidence type="ECO:0000256" key="4">
    <source>
        <dbReference type="ARBA" id="ARBA00022475"/>
    </source>
</evidence>
<dbReference type="AlphaFoldDB" id="A0AA86MXD8"/>
<dbReference type="SUPFAM" id="SSF103473">
    <property type="entry name" value="MFS general substrate transporter"/>
    <property type="match status" value="1"/>
</dbReference>
<keyword evidence="3" id="KW-0813">Transport</keyword>
<feature type="transmembrane region" description="Helical" evidence="9">
    <location>
        <begin position="122"/>
        <end position="142"/>
    </location>
</feature>
<keyword evidence="5 9" id="KW-0812">Transmembrane</keyword>
<feature type="region of interest" description="Disordered" evidence="8">
    <location>
        <begin position="522"/>
        <end position="541"/>
    </location>
</feature>
<feature type="transmembrane region" description="Helical" evidence="9">
    <location>
        <begin position="184"/>
        <end position="205"/>
    </location>
</feature>
<feature type="transmembrane region" description="Helical" evidence="9">
    <location>
        <begin position="246"/>
        <end position="265"/>
    </location>
</feature>
<feature type="compositionally biased region" description="Basic and acidic residues" evidence="8">
    <location>
        <begin position="522"/>
        <end position="533"/>
    </location>
</feature>
<reference evidence="11" key="1">
    <citation type="submission" date="2022-10" db="EMBL/GenBank/DDBJ databases">
        <authorList>
            <person name="Koch H."/>
        </authorList>
    </citation>
    <scope>NUCLEOTIDE SEQUENCE</scope>
    <source>
        <strain evidence="11">DNF</strain>
    </source>
</reference>
<feature type="transmembrane region" description="Helical" evidence="9">
    <location>
        <begin position="416"/>
        <end position="435"/>
    </location>
</feature>
<dbReference type="EMBL" id="OX365700">
    <property type="protein sequence ID" value="CAI4030806.1"/>
    <property type="molecule type" value="Genomic_DNA"/>
</dbReference>
<evidence type="ECO:0000256" key="5">
    <source>
        <dbReference type="ARBA" id="ARBA00022692"/>
    </source>
</evidence>
<dbReference type="KEGG" id="nti:DNFV4_01236"/>
<evidence type="ECO:0000313" key="11">
    <source>
        <dbReference type="EMBL" id="CAI4030806.1"/>
    </source>
</evidence>
<dbReference type="InterPro" id="IPR020846">
    <property type="entry name" value="MFS_dom"/>
</dbReference>
<keyword evidence="12" id="KW-1185">Reference proteome</keyword>
<dbReference type="RefSeq" id="WP_289267777.1">
    <property type="nucleotide sequence ID" value="NZ_OX365700.1"/>
</dbReference>
<dbReference type="GO" id="GO:0022857">
    <property type="term" value="F:transmembrane transporter activity"/>
    <property type="evidence" value="ECO:0007669"/>
    <property type="project" value="InterPro"/>
</dbReference>
<name>A0AA86MXD8_9BACT</name>
<feature type="transmembrane region" description="Helical" evidence="9">
    <location>
        <begin position="151"/>
        <end position="172"/>
    </location>
</feature>
<gene>
    <name evidence="11" type="ORF">DNFV4_01236</name>
</gene>
<feature type="transmembrane region" description="Helical" evidence="9">
    <location>
        <begin position="315"/>
        <end position="335"/>
    </location>
</feature>
<evidence type="ECO:0000259" key="10">
    <source>
        <dbReference type="PROSITE" id="PS50850"/>
    </source>
</evidence>
<dbReference type="InterPro" id="IPR011701">
    <property type="entry name" value="MFS"/>
</dbReference>
<comment type="subcellular location">
    <subcellularLocation>
        <location evidence="1">Cell membrane</location>
        <topology evidence="1">Multi-pass membrane protein</topology>
    </subcellularLocation>
</comment>
<feature type="transmembrane region" description="Helical" evidence="9">
    <location>
        <begin position="377"/>
        <end position="404"/>
    </location>
</feature>
<feature type="transmembrane region" description="Helical" evidence="9">
    <location>
        <begin position="286"/>
        <end position="309"/>
    </location>
</feature>
<evidence type="ECO:0000256" key="2">
    <source>
        <dbReference type="ARBA" id="ARBA00008537"/>
    </source>
</evidence>
<protein>
    <submittedName>
        <fullName evidence="11">Multidrug resistance protein B</fullName>
    </submittedName>
</protein>
<dbReference type="PROSITE" id="PS50850">
    <property type="entry name" value="MFS"/>
    <property type="match status" value="1"/>
</dbReference>
<dbReference type="Gene3D" id="1.20.1250.20">
    <property type="entry name" value="MFS general substrate transporter like domains"/>
    <property type="match status" value="1"/>
</dbReference>
<feature type="transmembrane region" description="Helical" evidence="9">
    <location>
        <begin position="347"/>
        <end position="365"/>
    </location>
</feature>
<feature type="transmembrane region" description="Helical" evidence="9">
    <location>
        <begin position="27"/>
        <end position="49"/>
    </location>
</feature>
<sequence length="541" mass="59851">MVQDVMQRWSNSPRPFPRRLRGWRLTLFNVLLGIAHAMVLFNAASYIAFLPHVSGDLGGVLPSFGTWAQTDFMIALALAFPVSRWLACRFGDYRVFVGAFVLYALASLLCAVSTAIPQFLTARILLGFTGGLTLPIGQAMLLKEYPDRRKALVLGIWGFYTLLPFTIGFPVGGWIADELGWRELFILNVPVSLLIAGLIGGLLYGRGFVPCRVNFDFVGFLLLAVIFGGVQTILNQGNDFDWFDSGFLELMLLVVVVAVPAWIIWELDEEHPAIDLRLFAVRNVAIGLICLTVGFFSLQGLLSLFIVQLQLLMGYSSYLAGLVFLPMFIFGVPMIAVMHHLVARLDVRLMACLNLLGFAATYYWIGLFDDPHSFDQIFWPMLVEGIFLGSFFTPLTVLTLHGLTGDRLMRAAEAANLLRIAAGAFGITMQGVILFRRGPLHQLQLADHAGGRVSVSYDAVQQFITKLQPLGFDFEMAHKKLQLLVKQEAGILALNDAFLVGSYLCLGLAALVWLARSNHAASDKSPEGLREWQAEELAEQP</sequence>
<feature type="transmembrane region" description="Helical" evidence="9">
    <location>
        <begin position="64"/>
        <end position="83"/>
    </location>
</feature>
<evidence type="ECO:0000256" key="1">
    <source>
        <dbReference type="ARBA" id="ARBA00004651"/>
    </source>
</evidence>
<evidence type="ECO:0000313" key="12">
    <source>
        <dbReference type="Proteomes" id="UP001179121"/>
    </source>
</evidence>
<feature type="transmembrane region" description="Helical" evidence="9">
    <location>
        <begin position="95"/>
        <end position="116"/>
    </location>
</feature>
<dbReference type="PANTHER" id="PTHR42718:SF9">
    <property type="entry name" value="MAJOR FACILITATOR SUPERFAMILY MULTIDRUG TRANSPORTER MFSC"/>
    <property type="match status" value="1"/>
</dbReference>
<dbReference type="NCBIfam" id="TIGR00711">
    <property type="entry name" value="efflux_EmrB"/>
    <property type="match status" value="1"/>
</dbReference>
<feature type="transmembrane region" description="Helical" evidence="9">
    <location>
        <begin position="217"/>
        <end position="234"/>
    </location>
</feature>
<keyword evidence="7 9" id="KW-0472">Membrane</keyword>
<dbReference type="InterPro" id="IPR004638">
    <property type="entry name" value="EmrB-like"/>
</dbReference>
<evidence type="ECO:0000256" key="7">
    <source>
        <dbReference type="ARBA" id="ARBA00023136"/>
    </source>
</evidence>
<dbReference type="GO" id="GO:0005886">
    <property type="term" value="C:plasma membrane"/>
    <property type="evidence" value="ECO:0007669"/>
    <property type="project" value="UniProtKB-SubCell"/>
</dbReference>
<feature type="transmembrane region" description="Helical" evidence="9">
    <location>
        <begin position="497"/>
        <end position="515"/>
    </location>
</feature>
<accession>A0AA86MXD8</accession>
<keyword evidence="4" id="KW-1003">Cell membrane</keyword>